<dbReference type="FunFam" id="3.90.550.10:FF:000051">
    <property type="entry name" value="Alpha-1,2-mannosyltransferase (Ktr4)"/>
    <property type="match status" value="1"/>
</dbReference>
<keyword evidence="5" id="KW-0472">Membrane</keyword>
<feature type="transmembrane region" description="Helical" evidence="5">
    <location>
        <begin position="12"/>
        <end position="30"/>
    </location>
</feature>
<keyword evidence="5" id="KW-1133">Transmembrane helix</keyword>
<keyword evidence="7" id="KW-1185">Reference proteome</keyword>
<reference evidence="6 7" key="1">
    <citation type="submission" date="2015-02" db="EMBL/GenBank/DDBJ databases">
        <title>Draft Genome Sequences of Two Closely-Related Aflatoxigenic Aspergillus Species Obtained from the Cote d'Ivoire.</title>
        <authorList>
            <person name="Moore G.G."/>
            <person name="Beltz S.B."/>
            <person name="Mack B.M."/>
        </authorList>
    </citation>
    <scope>NUCLEOTIDE SEQUENCE [LARGE SCALE GENOMIC DNA]</scope>
    <source>
        <strain evidence="6 7">SRRC1468</strain>
    </source>
</reference>
<comment type="caution">
    <text evidence="6">The sequence shown here is derived from an EMBL/GenBank/DDBJ whole genome shotgun (WGS) entry which is preliminary data.</text>
</comment>
<dbReference type="GO" id="GO:0006487">
    <property type="term" value="P:protein N-linked glycosylation"/>
    <property type="evidence" value="ECO:0007669"/>
    <property type="project" value="TreeGrafter"/>
</dbReference>
<dbReference type="GO" id="GO:0000026">
    <property type="term" value="F:alpha-1,2-mannosyltransferase activity"/>
    <property type="evidence" value="ECO:0007669"/>
    <property type="project" value="TreeGrafter"/>
</dbReference>
<evidence type="ECO:0000313" key="6">
    <source>
        <dbReference type="EMBL" id="KKK27138.1"/>
    </source>
</evidence>
<keyword evidence="2" id="KW-0328">Glycosyltransferase</keyword>
<dbReference type="EMBL" id="JZBS01000134">
    <property type="protein sequence ID" value="KKK27138.1"/>
    <property type="molecule type" value="Genomic_DNA"/>
</dbReference>
<dbReference type="PANTHER" id="PTHR31121:SF6">
    <property type="entry name" value="ALPHA-1,2 MANNOSYLTRANSFERASE KTR1"/>
    <property type="match status" value="1"/>
</dbReference>
<protein>
    <recommendedName>
        <fullName evidence="8">Alpha-1,2-mannosyltransferase (Kre2)</fullName>
    </recommendedName>
</protein>
<proteinExistence type="inferred from homology"/>
<gene>
    <name evidence="6" type="ORF">ARAM_001289</name>
</gene>
<dbReference type="InterPro" id="IPR002685">
    <property type="entry name" value="Glyco_trans_15"/>
</dbReference>
<dbReference type="AlphaFoldDB" id="A0A0F8V5X6"/>
<dbReference type="Proteomes" id="UP000034291">
    <property type="component" value="Unassembled WGS sequence"/>
</dbReference>
<dbReference type="STRING" id="308745.A0A0F8V5X6"/>
<accession>A0A0F8V5X6</accession>
<sequence length="466" mass="54408">MSPGQEKYIRYLLFAVAGVALFFYFTRGSLPIPDNFATKTGYAAAKSPANLSPHSLQDPTSPEDSLEEPEVTYASDVLKFAATHPGGRTNATFVTLAKNSDLWEIAKSIRQVEGRFNHKFHYDWVFLNDQPFDDDFKRITTSLVSGTTYYGEIPEEHWSYPDWIDQDKASRVREEMQNKRIIYGNSESYRHMCRYESGFFFRHPLLKDYEFYWRVEPSIELFCDIPYDPFLYMKENDKKYSFVMSMYEYYDTIPTLWPTVKKFAADYPEYIAEGNSIDFLSDDGGKTFNKCHFWSNFEIGSLDWLRSKEYLEYFEALDRGGGFFYERWGDAPIHSIAAGLMLKKEQIHFWNEISYYHIPFTHCPLDDRLRTELQCTCDPKLTFDWRATSCLSRYYEINHIPKPPGVDHYSPLAVLGGVILSAALVGILVIAVSPRSRGFVLHKTRRFLLEAQALWEEYRRDRLAKS</sequence>
<name>A0A0F8V5X6_9EURO</name>
<dbReference type="GO" id="GO:0000032">
    <property type="term" value="P:cell wall mannoprotein biosynthetic process"/>
    <property type="evidence" value="ECO:0007669"/>
    <property type="project" value="TreeGrafter"/>
</dbReference>
<evidence type="ECO:0000256" key="4">
    <source>
        <dbReference type="SAM" id="MobiDB-lite"/>
    </source>
</evidence>
<evidence type="ECO:0000256" key="5">
    <source>
        <dbReference type="SAM" id="Phobius"/>
    </source>
</evidence>
<comment type="similarity">
    <text evidence="1">Belongs to the glycosyltransferase 15 family.</text>
</comment>
<keyword evidence="5" id="KW-0812">Transmembrane</keyword>
<evidence type="ECO:0000313" key="7">
    <source>
        <dbReference type="Proteomes" id="UP000034291"/>
    </source>
</evidence>
<evidence type="ECO:0000256" key="3">
    <source>
        <dbReference type="ARBA" id="ARBA00022679"/>
    </source>
</evidence>
<feature type="compositionally biased region" description="Polar residues" evidence="4">
    <location>
        <begin position="49"/>
        <end position="63"/>
    </location>
</feature>
<dbReference type="InterPro" id="IPR029044">
    <property type="entry name" value="Nucleotide-diphossugar_trans"/>
</dbReference>
<keyword evidence="3" id="KW-0808">Transferase</keyword>
<dbReference type="GO" id="GO:0006493">
    <property type="term" value="P:protein O-linked glycosylation"/>
    <property type="evidence" value="ECO:0007669"/>
    <property type="project" value="TreeGrafter"/>
</dbReference>
<dbReference type="Gene3D" id="3.90.550.10">
    <property type="entry name" value="Spore Coat Polysaccharide Biosynthesis Protein SpsA, Chain A"/>
    <property type="match status" value="1"/>
</dbReference>
<dbReference type="SUPFAM" id="SSF53448">
    <property type="entry name" value="Nucleotide-diphospho-sugar transferases"/>
    <property type="match status" value="1"/>
</dbReference>
<dbReference type="GO" id="GO:0005794">
    <property type="term" value="C:Golgi apparatus"/>
    <property type="evidence" value="ECO:0007669"/>
    <property type="project" value="TreeGrafter"/>
</dbReference>
<evidence type="ECO:0000256" key="1">
    <source>
        <dbReference type="ARBA" id="ARBA00007677"/>
    </source>
</evidence>
<dbReference type="PANTHER" id="PTHR31121">
    <property type="entry name" value="ALPHA-1,2 MANNOSYLTRANSFERASE KTR1"/>
    <property type="match status" value="1"/>
</dbReference>
<dbReference type="Pfam" id="PF01793">
    <property type="entry name" value="Glyco_transf_15"/>
    <property type="match status" value="1"/>
</dbReference>
<dbReference type="OrthoDB" id="439943at2759"/>
<feature type="region of interest" description="Disordered" evidence="4">
    <location>
        <begin position="48"/>
        <end position="68"/>
    </location>
</feature>
<evidence type="ECO:0000256" key="2">
    <source>
        <dbReference type="ARBA" id="ARBA00022676"/>
    </source>
</evidence>
<feature type="transmembrane region" description="Helical" evidence="5">
    <location>
        <begin position="412"/>
        <end position="433"/>
    </location>
</feature>
<dbReference type="GO" id="GO:0016020">
    <property type="term" value="C:membrane"/>
    <property type="evidence" value="ECO:0007669"/>
    <property type="project" value="InterPro"/>
</dbReference>
<organism evidence="6 7">
    <name type="scientific">Aspergillus rambellii</name>
    <dbReference type="NCBI Taxonomy" id="308745"/>
    <lineage>
        <taxon>Eukaryota</taxon>
        <taxon>Fungi</taxon>
        <taxon>Dikarya</taxon>
        <taxon>Ascomycota</taxon>
        <taxon>Pezizomycotina</taxon>
        <taxon>Eurotiomycetes</taxon>
        <taxon>Eurotiomycetidae</taxon>
        <taxon>Eurotiales</taxon>
        <taxon>Aspergillaceae</taxon>
        <taxon>Aspergillus</taxon>
        <taxon>Aspergillus subgen. Nidulantes</taxon>
    </lineage>
</organism>
<evidence type="ECO:0008006" key="8">
    <source>
        <dbReference type="Google" id="ProtNLM"/>
    </source>
</evidence>